<keyword evidence="1" id="KW-0863">Zinc-finger</keyword>
<dbReference type="EMBL" id="HBUF01569883">
    <property type="protein sequence ID" value="CAG6766029.1"/>
    <property type="molecule type" value="Transcribed_RNA"/>
</dbReference>
<accession>A0A8D8YZA7</accession>
<dbReference type="PROSITE" id="PS50157">
    <property type="entry name" value="ZINC_FINGER_C2H2_2"/>
    <property type="match status" value="1"/>
</dbReference>
<protein>
    <recommendedName>
        <fullName evidence="2">C2H2-type domain-containing protein</fullName>
    </recommendedName>
</protein>
<evidence type="ECO:0000313" key="3">
    <source>
        <dbReference type="EMBL" id="CAG6737619.1"/>
    </source>
</evidence>
<sequence>MTKNVNFSDQNCVHCGAFQSSDMKDILDHCKSCSFMPRPDAFRYKFVCYICGSYNTYNGTAMRNHINVHLGEKPFACEFCDYKGVEKKSLLSHMKNNHRRI</sequence>
<feature type="domain" description="C2H2-type" evidence="2">
    <location>
        <begin position="46"/>
        <end position="74"/>
    </location>
</feature>
<dbReference type="EMBL" id="HBUF01231467">
    <property type="protein sequence ID" value="CAG6673577.1"/>
    <property type="molecule type" value="Transcribed_RNA"/>
</dbReference>
<name>A0A8D8YZA7_9HEMI</name>
<evidence type="ECO:0000259" key="2">
    <source>
        <dbReference type="PROSITE" id="PS50157"/>
    </source>
</evidence>
<proteinExistence type="predicted"/>
<organism evidence="3">
    <name type="scientific">Cacopsylla melanoneura</name>
    <dbReference type="NCBI Taxonomy" id="428564"/>
    <lineage>
        <taxon>Eukaryota</taxon>
        <taxon>Metazoa</taxon>
        <taxon>Ecdysozoa</taxon>
        <taxon>Arthropoda</taxon>
        <taxon>Hexapoda</taxon>
        <taxon>Insecta</taxon>
        <taxon>Pterygota</taxon>
        <taxon>Neoptera</taxon>
        <taxon>Paraneoptera</taxon>
        <taxon>Hemiptera</taxon>
        <taxon>Sternorrhyncha</taxon>
        <taxon>Psylloidea</taxon>
        <taxon>Psyllidae</taxon>
        <taxon>Psyllinae</taxon>
        <taxon>Cacopsylla</taxon>
    </lineage>
</organism>
<dbReference type="EMBL" id="HBUF01403994">
    <property type="protein sequence ID" value="CAG6737619.1"/>
    <property type="molecule type" value="Transcribed_RNA"/>
</dbReference>
<dbReference type="AlphaFoldDB" id="A0A8D8YZA7"/>
<dbReference type="InterPro" id="IPR036236">
    <property type="entry name" value="Znf_C2H2_sf"/>
</dbReference>
<keyword evidence="1" id="KW-0479">Metal-binding</keyword>
<dbReference type="SUPFAM" id="SSF57667">
    <property type="entry name" value="beta-beta-alpha zinc fingers"/>
    <property type="match status" value="1"/>
</dbReference>
<dbReference type="InterPro" id="IPR013087">
    <property type="entry name" value="Znf_C2H2_type"/>
</dbReference>
<dbReference type="Gene3D" id="3.30.160.60">
    <property type="entry name" value="Classic Zinc Finger"/>
    <property type="match status" value="2"/>
</dbReference>
<reference evidence="3" key="1">
    <citation type="submission" date="2021-05" db="EMBL/GenBank/DDBJ databases">
        <authorList>
            <person name="Alioto T."/>
            <person name="Alioto T."/>
            <person name="Gomez Garrido J."/>
        </authorList>
    </citation>
    <scope>NUCLEOTIDE SEQUENCE</scope>
</reference>
<dbReference type="EMBL" id="HBUF01569882">
    <property type="protein sequence ID" value="CAG6766028.1"/>
    <property type="molecule type" value="Transcribed_RNA"/>
</dbReference>
<dbReference type="EMBL" id="HBUF01069574">
    <property type="protein sequence ID" value="CAG6629042.1"/>
    <property type="molecule type" value="Transcribed_RNA"/>
</dbReference>
<evidence type="ECO:0000256" key="1">
    <source>
        <dbReference type="PROSITE-ProRule" id="PRU00042"/>
    </source>
</evidence>
<dbReference type="GO" id="GO:0008270">
    <property type="term" value="F:zinc ion binding"/>
    <property type="evidence" value="ECO:0007669"/>
    <property type="project" value="UniProtKB-KW"/>
</dbReference>
<dbReference type="EMBL" id="HBUF01403993">
    <property type="protein sequence ID" value="CAG6737617.1"/>
    <property type="molecule type" value="Transcribed_RNA"/>
</dbReference>
<dbReference type="SMART" id="SM00355">
    <property type="entry name" value="ZnF_C2H2"/>
    <property type="match status" value="2"/>
</dbReference>
<keyword evidence="1" id="KW-0862">Zinc</keyword>
<dbReference type="EMBL" id="HBUF01231466">
    <property type="protein sequence ID" value="CAG6673576.1"/>
    <property type="molecule type" value="Transcribed_RNA"/>
</dbReference>